<evidence type="ECO:0000256" key="2">
    <source>
        <dbReference type="SAM" id="SignalP"/>
    </source>
</evidence>
<dbReference type="RefSeq" id="WP_243663057.1">
    <property type="nucleotide sequence ID" value="NZ_SLUN01000034.1"/>
</dbReference>
<dbReference type="SUPFAM" id="SSF53850">
    <property type="entry name" value="Periplasmic binding protein-like II"/>
    <property type="match status" value="1"/>
</dbReference>
<dbReference type="EMBL" id="SLUN01000034">
    <property type="protein sequence ID" value="TCL61486.1"/>
    <property type="molecule type" value="Genomic_DNA"/>
</dbReference>
<evidence type="ECO:0000256" key="1">
    <source>
        <dbReference type="ARBA" id="ARBA00022729"/>
    </source>
</evidence>
<accession>A0A4R1R7A2</accession>
<dbReference type="Proteomes" id="UP000295008">
    <property type="component" value="Unassembled WGS sequence"/>
</dbReference>
<proteinExistence type="predicted"/>
<dbReference type="AlphaFoldDB" id="A0A4R1R7A2"/>
<dbReference type="PANTHER" id="PTHR30006:SF2">
    <property type="entry name" value="ABC TRANSPORTER SUBSTRATE-BINDING PROTEIN"/>
    <property type="match status" value="1"/>
</dbReference>
<comment type="caution">
    <text evidence="3">The sequence shown here is derived from an EMBL/GenBank/DDBJ whole genome shotgun (WGS) entry which is preliminary data.</text>
</comment>
<evidence type="ECO:0000313" key="3">
    <source>
        <dbReference type="EMBL" id="TCL61486.1"/>
    </source>
</evidence>
<dbReference type="GO" id="GO:0015888">
    <property type="term" value="P:thiamine transport"/>
    <property type="evidence" value="ECO:0007669"/>
    <property type="project" value="TreeGrafter"/>
</dbReference>
<dbReference type="InterPro" id="IPR026045">
    <property type="entry name" value="Ferric-bd"/>
</dbReference>
<keyword evidence="1 2" id="KW-0732">Signal</keyword>
<keyword evidence="4" id="KW-1185">Reference proteome</keyword>
<dbReference type="GO" id="GO:0030976">
    <property type="term" value="F:thiamine pyrophosphate binding"/>
    <property type="evidence" value="ECO:0007669"/>
    <property type="project" value="TreeGrafter"/>
</dbReference>
<feature type="signal peptide" evidence="2">
    <location>
        <begin position="1"/>
        <end position="24"/>
    </location>
</feature>
<organism evidence="3 4">
    <name type="scientific">Hydrogenispora ethanolica</name>
    <dbReference type="NCBI Taxonomy" id="1082276"/>
    <lineage>
        <taxon>Bacteria</taxon>
        <taxon>Bacillati</taxon>
        <taxon>Bacillota</taxon>
        <taxon>Hydrogenispora</taxon>
    </lineage>
</organism>
<dbReference type="CDD" id="cd13544">
    <property type="entry name" value="PBP2_Fbp_like_1"/>
    <property type="match status" value="1"/>
</dbReference>
<dbReference type="Pfam" id="PF13343">
    <property type="entry name" value="SBP_bac_6"/>
    <property type="match status" value="1"/>
</dbReference>
<evidence type="ECO:0000313" key="4">
    <source>
        <dbReference type="Proteomes" id="UP000295008"/>
    </source>
</evidence>
<gene>
    <name evidence="3" type="ORF">EDC14_103442</name>
</gene>
<feature type="chain" id="PRO_5021019248" evidence="2">
    <location>
        <begin position="25"/>
        <end position="333"/>
    </location>
</feature>
<protein>
    <submittedName>
        <fullName evidence="3">Iron(III) transport system substrate-binding protein</fullName>
    </submittedName>
</protein>
<dbReference type="GO" id="GO:0030975">
    <property type="term" value="F:thiamine binding"/>
    <property type="evidence" value="ECO:0007669"/>
    <property type="project" value="TreeGrafter"/>
</dbReference>
<dbReference type="GO" id="GO:0030288">
    <property type="term" value="C:outer membrane-bounded periplasmic space"/>
    <property type="evidence" value="ECO:0007669"/>
    <property type="project" value="TreeGrafter"/>
</dbReference>
<sequence>MKKCRLLFIPLLLLVLIGSFSAMAAEKITAYVSTDEELGRQLMAAFTKSTGIQVDWVRLSTGEAQARIAAERNNPQASIWVGGVGLDHIAAKKDGLTAPYFSPKAAKIARQYKDKDGYWCGIYNNPLCFVYNTQKLAEKKLRAPNSWASLLKPAYKGQIQMANPQTSGTAYNVITTLIALHQGDEAKAFAYLKKLNQNVSQYTRSGAAPGKNAALGETAIALGYCDDQLRLIASGYPIKIGFPKEGTGFEVASISMIKNGPQFETAKKLYDWLLGEEAGKIMAQNFLLVFAKVPLRQGAIPLTKIKVVDQDDEWGGKNKDRLVEKWLNEVYQK</sequence>
<dbReference type="PIRSF" id="PIRSF002825">
    <property type="entry name" value="CfbpA"/>
    <property type="match status" value="1"/>
</dbReference>
<dbReference type="Gene3D" id="3.40.190.10">
    <property type="entry name" value="Periplasmic binding protein-like II"/>
    <property type="match status" value="2"/>
</dbReference>
<reference evidence="3 4" key="1">
    <citation type="submission" date="2019-03" db="EMBL/GenBank/DDBJ databases">
        <title>Genomic Encyclopedia of Type Strains, Phase IV (KMG-IV): sequencing the most valuable type-strain genomes for metagenomic binning, comparative biology and taxonomic classification.</title>
        <authorList>
            <person name="Goeker M."/>
        </authorList>
    </citation>
    <scope>NUCLEOTIDE SEQUENCE [LARGE SCALE GENOMIC DNA]</scope>
    <source>
        <strain evidence="3 4">LX-B</strain>
    </source>
</reference>
<name>A0A4R1R7A2_HYDET</name>
<dbReference type="PANTHER" id="PTHR30006">
    <property type="entry name" value="THIAMINE-BINDING PERIPLASMIC PROTEIN-RELATED"/>
    <property type="match status" value="1"/>
</dbReference>